<accession>A0A2T0MAB9</accession>
<organism evidence="2 3">
    <name type="scientific">Flagellimonas meridianipacifica</name>
    <dbReference type="NCBI Taxonomy" id="1080225"/>
    <lineage>
        <taxon>Bacteria</taxon>
        <taxon>Pseudomonadati</taxon>
        <taxon>Bacteroidota</taxon>
        <taxon>Flavobacteriia</taxon>
        <taxon>Flavobacteriales</taxon>
        <taxon>Flavobacteriaceae</taxon>
        <taxon>Flagellimonas</taxon>
    </lineage>
</organism>
<gene>
    <name evidence="2" type="ORF">CLV81_2878</name>
</gene>
<evidence type="ECO:0000256" key="1">
    <source>
        <dbReference type="SAM" id="Phobius"/>
    </source>
</evidence>
<protein>
    <submittedName>
        <fullName evidence="2">Uncharacterized protein</fullName>
    </submittedName>
</protein>
<keyword evidence="3" id="KW-1185">Reference proteome</keyword>
<dbReference type="EMBL" id="PVYX01000002">
    <property type="protein sequence ID" value="PRX54477.1"/>
    <property type="molecule type" value="Genomic_DNA"/>
</dbReference>
<proteinExistence type="predicted"/>
<dbReference type="Proteomes" id="UP000237640">
    <property type="component" value="Unassembled WGS sequence"/>
</dbReference>
<comment type="caution">
    <text evidence="2">The sequence shown here is derived from an EMBL/GenBank/DDBJ whole genome shotgun (WGS) entry which is preliminary data.</text>
</comment>
<feature type="transmembrane region" description="Helical" evidence="1">
    <location>
        <begin position="38"/>
        <end position="63"/>
    </location>
</feature>
<name>A0A2T0MAB9_9FLAO</name>
<feature type="transmembrane region" description="Helical" evidence="1">
    <location>
        <begin position="6"/>
        <end position="31"/>
    </location>
</feature>
<keyword evidence="1" id="KW-0812">Transmembrane</keyword>
<dbReference type="OrthoDB" id="1453975at2"/>
<feature type="transmembrane region" description="Helical" evidence="1">
    <location>
        <begin position="83"/>
        <end position="100"/>
    </location>
</feature>
<keyword evidence="1" id="KW-0472">Membrane</keyword>
<dbReference type="AlphaFoldDB" id="A0A2T0MAB9"/>
<evidence type="ECO:0000313" key="2">
    <source>
        <dbReference type="EMBL" id="PRX54477.1"/>
    </source>
</evidence>
<keyword evidence="1" id="KW-1133">Transmembrane helix</keyword>
<evidence type="ECO:0000313" key="3">
    <source>
        <dbReference type="Proteomes" id="UP000237640"/>
    </source>
</evidence>
<dbReference type="RefSeq" id="WP_106145750.1">
    <property type="nucleotide sequence ID" value="NZ_PVYX01000002.1"/>
</dbReference>
<sequence length="109" mass="11917">MKDYEILYLTGGVISTILQLVVIVATGILLFKKRSLAAGLMFIGSLLTVLFYGFSLFGSTLVARQGAEDLVKFNAIFSIVNQIPHMLFAIGLLLFIIGYVKKGNDSKNI</sequence>
<reference evidence="2 3" key="1">
    <citation type="submission" date="2018-03" db="EMBL/GenBank/DDBJ databases">
        <title>Genomic Encyclopedia of Archaeal and Bacterial Type Strains, Phase II (KMG-II): from individual species to whole genera.</title>
        <authorList>
            <person name="Goeker M."/>
        </authorList>
    </citation>
    <scope>NUCLEOTIDE SEQUENCE [LARGE SCALE GENOMIC DNA]</scope>
    <source>
        <strain evidence="2 3">DSM 25027</strain>
    </source>
</reference>